<reference evidence="1 2" key="1">
    <citation type="submission" date="2015-07" db="EMBL/GenBank/DDBJ databases">
        <title>The genome of Dufourea novaeangliae.</title>
        <authorList>
            <person name="Pan H."/>
            <person name="Kapheim K."/>
        </authorList>
    </citation>
    <scope>NUCLEOTIDE SEQUENCE [LARGE SCALE GENOMIC DNA]</scope>
    <source>
        <strain evidence="1">0120121106</strain>
        <tissue evidence="1">Whole body</tissue>
    </source>
</reference>
<name>A0A154PFN9_DUFNO</name>
<dbReference type="AlphaFoldDB" id="A0A154PFN9"/>
<dbReference type="Proteomes" id="UP000076502">
    <property type="component" value="Unassembled WGS sequence"/>
</dbReference>
<protein>
    <submittedName>
        <fullName evidence="1">Uncharacterized protein</fullName>
    </submittedName>
</protein>
<accession>A0A154PFN9</accession>
<proteinExistence type="predicted"/>
<evidence type="ECO:0000313" key="2">
    <source>
        <dbReference type="Proteomes" id="UP000076502"/>
    </source>
</evidence>
<keyword evidence="2" id="KW-1185">Reference proteome</keyword>
<sequence>MGLETHHHKSVSVTTRPTSVNVNIIARGAVSCGGRVLEPALFATFVGRG</sequence>
<dbReference type="EMBL" id="KQ434886">
    <property type="protein sequence ID" value="KZC10128.1"/>
    <property type="molecule type" value="Genomic_DNA"/>
</dbReference>
<evidence type="ECO:0000313" key="1">
    <source>
        <dbReference type="EMBL" id="KZC10128.1"/>
    </source>
</evidence>
<gene>
    <name evidence="1" type="ORF">WN55_01111</name>
</gene>
<organism evidence="1 2">
    <name type="scientific">Dufourea novaeangliae</name>
    <name type="common">Sweat bee</name>
    <dbReference type="NCBI Taxonomy" id="178035"/>
    <lineage>
        <taxon>Eukaryota</taxon>
        <taxon>Metazoa</taxon>
        <taxon>Ecdysozoa</taxon>
        <taxon>Arthropoda</taxon>
        <taxon>Hexapoda</taxon>
        <taxon>Insecta</taxon>
        <taxon>Pterygota</taxon>
        <taxon>Neoptera</taxon>
        <taxon>Endopterygota</taxon>
        <taxon>Hymenoptera</taxon>
        <taxon>Apocrita</taxon>
        <taxon>Aculeata</taxon>
        <taxon>Apoidea</taxon>
        <taxon>Anthophila</taxon>
        <taxon>Halictidae</taxon>
        <taxon>Rophitinae</taxon>
        <taxon>Dufourea</taxon>
    </lineage>
</organism>